<organism evidence="2 3">
    <name type="scientific">Filimonas zeae</name>
    <dbReference type="NCBI Taxonomy" id="1737353"/>
    <lineage>
        <taxon>Bacteria</taxon>
        <taxon>Pseudomonadati</taxon>
        <taxon>Bacteroidota</taxon>
        <taxon>Chitinophagia</taxon>
        <taxon>Chitinophagales</taxon>
        <taxon>Chitinophagaceae</taxon>
        <taxon>Filimonas</taxon>
    </lineage>
</organism>
<comment type="caution">
    <text evidence="2">The sequence shown here is derived from an EMBL/GenBank/DDBJ whole genome shotgun (WGS) entry which is preliminary data.</text>
</comment>
<name>A0A917J5N0_9BACT</name>
<proteinExistence type="predicted"/>
<keyword evidence="1" id="KW-1133">Transmembrane helix</keyword>
<evidence type="ECO:0000313" key="2">
    <source>
        <dbReference type="EMBL" id="GGH82398.1"/>
    </source>
</evidence>
<dbReference type="RefSeq" id="WP_188958982.1">
    <property type="nucleotide sequence ID" value="NZ_BMIB01000007.1"/>
</dbReference>
<feature type="transmembrane region" description="Helical" evidence="1">
    <location>
        <begin position="39"/>
        <end position="58"/>
    </location>
</feature>
<keyword evidence="1" id="KW-0472">Membrane</keyword>
<keyword evidence="1" id="KW-0812">Transmembrane</keyword>
<feature type="transmembrane region" description="Helical" evidence="1">
    <location>
        <begin position="78"/>
        <end position="99"/>
    </location>
</feature>
<feature type="transmembrane region" description="Helical" evidence="1">
    <location>
        <begin position="12"/>
        <end position="33"/>
    </location>
</feature>
<evidence type="ECO:0000313" key="3">
    <source>
        <dbReference type="Proteomes" id="UP000627292"/>
    </source>
</evidence>
<reference evidence="2" key="1">
    <citation type="journal article" date="2014" name="Int. J. Syst. Evol. Microbiol.">
        <title>Complete genome sequence of Corynebacterium casei LMG S-19264T (=DSM 44701T), isolated from a smear-ripened cheese.</title>
        <authorList>
            <consortium name="US DOE Joint Genome Institute (JGI-PGF)"/>
            <person name="Walter F."/>
            <person name="Albersmeier A."/>
            <person name="Kalinowski J."/>
            <person name="Ruckert C."/>
        </authorList>
    </citation>
    <scope>NUCLEOTIDE SEQUENCE</scope>
    <source>
        <strain evidence="2">CGMCC 1.15290</strain>
    </source>
</reference>
<dbReference type="AlphaFoldDB" id="A0A917J5N0"/>
<sequence length="102" mass="11489">MTIARTTRLILTFYSGFAIASGGITVAAGGLFAAYGLSMIAALFWLKVITNAVLWYFINQVKRKEYYYYHNLGLSKKVLWGSALTIDFSLFFLTLIALYHCL</sequence>
<dbReference type="EMBL" id="BMIB01000007">
    <property type="protein sequence ID" value="GGH82398.1"/>
    <property type="molecule type" value="Genomic_DNA"/>
</dbReference>
<dbReference type="Proteomes" id="UP000627292">
    <property type="component" value="Unassembled WGS sequence"/>
</dbReference>
<protein>
    <submittedName>
        <fullName evidence="2">Uncharacterized protein</fullName>
    </submittedName>
</protein>
<evidence type="ECO:0000256" key="1">
    <source>
        <dbReference type="SAM" id="Phobius"/>
    </source>
</evidence>
<keyword evidence="3" id="KW-1185">Reference proteome</keyword>
<accession>A0A917J5N0</accession>
<gene>
    <name evidence="2" type="ORF">GCM10011379_56230</name>
</gene>
<reference evidence="2" key="2">
    <citation type="submission" date="2020-09" db="EMBL/GenBank/DDBJ databases">
        <authorList>
            <person name="Sun Q."/>
            <person name="Zhou Y."/>
        </authorList>
    </citation>
    <scope>NUCLEOTIDE SEQUENCE</scope>
    <source>
        <strain evidence="2">CGMCC 1.15290</strain>
    </source>
</reference>